<dbReference type="Gene3D" id="3.10.450.50">
    <property type="match status" value="1"/>
</dbReference>
<dbReference type="Proteomes" id="UP001501074">
    <property type="component" value="Unassembled WGS sequence"/>
</dbReference>
<reference evidence="3" key="1">
    <citation type="journal article" date="2019" name="Int. J. Syst. Evol. Microbiol.">
        <title>The Global Catalogue of Microorganisms (GCM) 10K type strain sequencing project: providing services to taxonomists for standard genome sequencing and annotation.</title>
        <authorList>
            <consortium name="The Broad Institute Genomics Platform"/>
            <consortium name="The Broad Institute Genome Sequencing Center for Infectious Disease"/>
            <person name="Wu L."/>
            <person name="Ma J."/>
        </authorList>
    </citation>
    <scope>NUCLEOTIDE SEQUENCE [LARGE SCALE GENOMIC DNA]</scope>
    <source>
        <strain evidence="3">JCM 16902</strain>
    </source>
</reference>
<accession>A0ABP6Z5F2</accession>
<dbReference type="InterPro" id="IPR032710">
    <property type="entry name" value="NTF2-like_dom_sf"/>
</dbReference>
<dbReference type="EMBL" id="BAAAZO010000002">
    <property type="protein sequence ID" value="GAA3599073.1"/>
    <property type="molecule type" value="Genomic_DNA"/>
</dbReference>
<comment type="caution">
    <text evidence="2">The sequence shown here is derived from an EMBL/GenBank/DDBJ whole genome shotgun (WGS) entry which is preliminary data.</text>
</comment>
<name>A0ABP6Z5F2_9ACTN</name>
<protein>
    <recommendedName>
        <fullName evidence="1">SnoaL-like domain-containing protein</fullName>
    </recommendedName>
</protein>
<gene>
    <name evidence="2" type="ORF">GCM10022223_13130</name>
</gene>
<sequence length="143" mass="16394">MRRTMDSMNRTEWIQQYAEAWRGRDHEGVVELFAVDAVYHSSPTGAPYRGHEEIAAYWKRATHTQTDLKLFLGVPISDRRRTVVEWWATMRDPDWTPRAATSEVTLPGCLVLTFGENGLCDELWEYYNPVFGKTVDAPAGWGA</sequence>
<dbReference type="InterPro" id="IPR037401">
    <property type="entry name" value="SnoaL-like"/>
</dbReference>
<organism evidence="2 3">
    <name type="scientific">Kineosporia mesophila</name>
    <dbReference type="NCBI Taxonomy" id="566012"/>
    <lineage>
        <taxon>Bacteria</taxon>
        <taxon>Bacillati</taxon>
        <taxon>Actinomycetota</taxon>
        <taxon>Actinomycetes</taxon>
        <taxon>Kineosporiales</taxon>
        <taxon>Kineosporiaceae</taxon>
        <taxon>Kineosporia</taxon>
    </lineage>
</organism>
<dbReference type="Pfam" id="PF12680">
    <property type="entry name" value="SnoaL_2"/>
    <property type="match status" value="1"/>
</dbReference>
<evidence type="ECO:0000313" key="2">
    <source>
        <dbReference type="EMBL" id="GAA3599073.1"/>
    </source>
</evidence>
<evidence type="ECO:0000313" key="3">
    <source>
        <dbReference type="Proteomes" id="UP001501074"/>
    </source>
</evidence>
<proteinExistence type="predicted"/>
<dbReference type="SUPFAM" id="SSF54427">
    <property type="entry name" value="NTF2-like"/>
    <property type="match status" value="1"/>
</dbReference>
<keyword evidence="3" id="KW-1185">Reference proteome</keyword>
<evidence type="ECO:0000259" key="1">
    <source>
        <dbReference type="Pfam" id="PF12680"/>
    </source>
</evidence>
<feature type="domain" description="SnoaL-like" evidence="1">
    <location>
        <begin position="14"/>
        <end position="119"/>
    </location>
</feature>
<dbReference type="CDD" id="cd00531">
    <property type="entry name" value="NTF2_like"/>
    <property type="match status" value="1"/>
</dbReference>